<name>A0A2M9C6Q2_9FLAO</name>
<dbReference type="GO" id="GO:0005524">
    <property type="term" value="F:ATP binding"/>
    <property type="evidence" value="ECO:0007669"/>
    <property type="project" value="UniProtKB-KW"/>
</dbReference>
<evidence type="ECO:0000259" key="12">
    <source>
        <dbReference type="SMART" id="SM00387"/>
    </source>
</evidence>
<dbReference type="PANTHER" id="PTHR41523:SF8">
    <property type="entry name" value="ETHYLENE RESPONSE SENSOR PROTEIN"/>
    <property type="match status" value="1"/>
</dbReference>
<comment type="caution">
    <text evidence="13">The sequence shown here is derived from an EMBL/GenBank/DDBJ whole genome shotgun (WGS) entry which is preliminary data.</text>
</comment>
<dbReference type="Gene3D" id="3.30.450.20">
    <property type="entry name" value="PAS domain"/>
    <property type="match status" value="1"/>
</dbReference>
<evidence type="ECO:0000256" key="3">
    <source>
        <dbReference type="ARBA" id="ARBA00022553"/>
    </source>
</evidence>
<dbReference type="PROSITE" id="PS50005">
    <property type="entry name" value="TPR"/>
    <property type="match status" value="1"/>
</dbReference>
<feature type="transmembrane region" description="Helical" evidence="10">
    <location>
        <begin position="496"/>
        <end position="516"/>
    </location>
</feature>
<keyword evidence="8" id="KW-0802">TPR repeat</keyword>
<keyword evidence="7" id="KW-0067">ATP-binding</keyword>
<keyword evidence="10" id="KW-1133">Transmembrane helix</keyword>
<dbReference type="SUPFAM" id="SSF55874">
    <property type="entry name" value="ATPase domain of HSP90 chaperone/DNA topoisomerase II/histidine kinase"/>
    <property type="match status" value="1"/>
</dbReference>
<evidence type="ECO:0000256" key="6">
    <source>
        <dbReference type="ARBA" id="ARBA00022777"/>
    </source>
</evidence>
<dbReference type="GO" id="GO:0004673">
    <property type="term" value="F:protein histidine kinase activity"/>
    <property type="evidence" value="ECO:0007669"/>
    <property type="project" value="UniProtKB-EC"/>
</dbReference>
<dbReference type="SMART" id="SM00387">
    <property type="entry name" value="HATPase_c"/>
    <property type="match status" value="1"/>
</dbReference>
<evidence type="ECO:0000256" key="11">
    <source>
        <dbReference type="SAM" id="SignalP"/>
    </source>
</evidence>
<evidence type="ECO:0000256" key="10">
    <source>
        <dbReference type="SAM" id="Phobius"/>
    </source>
</evidence>
<feature type="domain" description="Histidine kinase/HSP90-like ATPase" evidence="12">
    <location>
        <begin position="651"/>
        <end position="749"/>
    </location>
</feature>
<comment type="catalytic activity">
    <reaction evidence="1">
        <text>ATP + protein L-histidine = ADP + protein N-phospho-L-histidine.</text>
        <dbReference type="EC" id="2.7.13.3"/>
    </reaction>
</comment>
<proteinExistence type="predicted"/>
<keyword evidence="3" id="KW-0597">Phosphoprotein</keyword>
<evidence type="ECO:0000313" key="14">
    <source>
        <dbReference type="Proteomes" id="UP000228740"/>
    </source>
</evidence>
<keyword evidence="4" id="KW-0808">Transferase</keyword>
<dbReference type="PANTHER" id="PTHR41523">
    <property type="entry name" value="TWO-COMPONENT SYSTEM SENSOR PROTEIN"/>
    <property type="match status" value="1"/>
</dbReference>
<dbReference type="Pfam" id="PF13424">
    <property type="entry name" value="TPR_12"/>
    <property type="match status" value="1"/>
</dbReference>
<dbReference type="EC" id="2.7.13.3" evidence="2"/>
<gene>
    <name evidence="13" type="ORF">CLV73_0468</name>
</gene>
<dbReference type="Gene3D" id="1.25.40.10">
    <property type="entry name" value="Tetratricopeptide repeat domain"/>
    <property type="match status" value="2"/>
</dbReference>
<keyword evidence="9" id="KW-0175">Coiled coil</keyword>
<reference evidence="13 14" key="1">
    <citation type="submission" date="2017-11" db="EMBL/GenBank/DDBJ databases">
        <title>Genomic Encyclopedia of Archaeal and Bacterial Type Strains, Phase II (KMG-II): From Individual Species to Whole Genera.</title>
        <authorList>
            <person name="Goeker M."/>
        </authorList>
    </citation>
    <scope>NUCLEOTIDE SEQUENCE [LARGE SCALE GENOMIC DNA]</scope>
    <source>
        <strain evidence="13 14">DSM 27617</strain>
    </source>
</reference>
<dbReference type="Pfam" id="PF02518">
    <property type="entry name" value="HATPase_c"/>
    <property type="match status" value="1"/>
</dbReference>
<evidence type="ECO:0000313" key="13">
    <source>
        <dbReference type="EMBL" id="PJJ66484.1"/>
    </source>
</evidence>
<dbReference type="InterPro" id="IPR011495">
    <property type="entry name" value="Sig_transdc_His_kin_sub2_dim/P"/>
</dbReference>
<organism evidence="13 14">
    <name type="scientific">Chryseobacterium geocarposphaerae</name>
    <dbReference type="NCBI Taxonomy" id="1416776"/>
    <lineage>
        <taxon>Bacteria</taxon>
        <taxon>Pseudomonadati</taxon>
        <taxon>Bacteroidota</taxon>
        <taxon>Flavobacteriia</taxon>
        <taxon>Flavobacteriales</taxon>
        <taxon>Weeksellaceae</taxon>
        <taxon>Chryseobacterium group</taxon>
        <taxon>Chryseobacterium</taxon>
    </lineage>
</organism>
<keyword evidence="14" id="KW-1185">Reference proteome</keyword>
<dbReference type="EMBL" id="PGFD01000001">
    <property type="protein sequence ID" value="PJJ66484.1"/>
    <property type="molecule type" value="Genomic_DNA"/>
</dbReference>
<dbReference type="Pfam" id="PF07568">
    <property type="entry name" value="HisKA_2"/>
    <property type="match status" value="1"/>
</dbReference>
<dbReference type="AlphaFoldDB" id="A0A2M9C6Q2"/>
<sequence length="755" mass="87578">MNFGLYFLSKNLLRIVFFSLVLMFSCSVKAQTQENPALLRKQISSSTNTTQKIALLLRLSNYYITKKGELKADLDSAAILNRQAKALNMKSGDPLSAGKIIFLDAKIDKERGRKTIAFSNMKQALSYFEKNHFKEQAGEAYNELSYMYDNKPEYFDTKIKLKEKALELFKNSGSKLNQAGVLKDLGELYYIKENADKALGLLKQSLSVYQSVKFRELQSVYNLISQVEIQKADYEEALRYGLLAEKTAESVNDYSLQMCSIYSNIGMVYYYLRQNDDAMKYWEKSLATAKKNKDNGYIRTVANNISTMLIRQKKFKQAITMIQEYREKYPIVDQNFEMSENYILFSTYTILKQFNEAEAYYKKLVAYYGENAEKNNQQASLLRSFVFYHYQTRNFDKMYREARLFDSIAKNNGNDMLRSENHLMWFKADSIQGKYLDAIQHYQLYKKLSDSVFNGEKSKQINSLKIQFETEQKDKNIQLLTQKAKLQDIKIANDTFIKYVFIGSILALILFAALLYNRSRLKSNANKNLELKRKQIDEQNEQLKKLLSEKEWLLKEIHHRVKNNLQIVISLLNTQSAYLDNEDALMAIQNSQHRMHAMSLIHQKLYQSDNLSMIDMSWYIYELITYIKECYSSERKINFTVDTDKVFLDVAQAVPMGLIVNEAVNNTVKYAFPDDRKGEVFVSFKNTGEDLCELMISDNGVGLPEDFNIEETESLGMNLMRGLTDQLDGTFHLENKGGLKVTITFRKNTEITPSN</sequence>
<keyword evidence="10" id="KW-0472">Membrane</keyword>
<dbReference type="InterPro" id="IPR003594">
    <property type="entry name" value="HATPase_dom"/>
</dbReference>
<evidence type="ECO:0000256" key="5">
    <source>
        <dbReference type="ARBA" id="ARBA00022741"/>
    </source>
</evidence>
<feature type="chain" id="PRO_5014741029" description="histidine kinase" evidence="11">
    <location>
        <begin position="31"/>
        <end position="755"/>
    </location>
</feature>
<evidence type="ECO:0000256" key="1">
    <source>
        <dbReference type="ARBA" id="ARBA00000085"/>
    </source>
</evidence>
<feature type="coiled-coil region" evidence="9">
    <location>
        <begin position="522"/>
        <end position="556"/>
    </location>
</feature>
<dbReference type="Proteomes" id="UP000228740">
    <property type="component" value="Unassembled WGS sequence"/>
</dbReference>
<dbReference type="InterPro" id="IPR011990">
    <property type="entry name" value="TPR-like_helical_dom_sf"/>
</dbReference>
<feature type="repeat" description="TPR" evidence="8">
    <location>
        <begin position="259"/>
        <end position="292"/>
    </location>
</feature>
<evidence type="ECO:0000256" key="8">
    <source>
        <dbReference type="PROSITE-ProRule" id="PRU00339"/>
    </source>
</evidence>
<dbReference type="SMART" id="SM00028">
    <property type="entry name" value="TPR"/>
    <property type="match status" value="3"/>
</dbReference>
<dbReference type="OrthoDB" id="9767435at2"/>
<dbReference type="InterPro" id="IPR036890">
    <property type="entry name" value="HATPase_C_sf"/>
</dbReference>
<dbReference type="Gene3D" id="3.30.565.10">
    <property type="entry name" value="Histidine kinase-like ATPase, C-terminal domain"/>
    <property type="match status" value="1"/>
</dbReference>
<dbReference type="InterPro" id="IPR019734">
    <property type="entry name" value="TPR_rpt"/>
</dbReference>
<accession>A0A2M9C6Q2</accession>
<keyword evidence="5" id="KW-0547">Nucleotide-binding</keyword>
<dbReference type="SUPFAM" id="SSF48452">
    <property type="entry name" value="TPR-like"/>
    <property type="match status" value="2"/>
</dbReference>
<keyword evidence="10" id="KW-0812">Transmembrane</keyword>
<evidence type="ECO:0000256" key="7">
    <source>
        <dbReference type="ARBA" id="ARBA00022840"/>
    </source>
</evidence>
<evidence type="ECO:0000256" key="4">
    <source>
        <dbReference type="ARBA" id="ARBA00022679"/>
    </source>
</evidence>
<feature type="signal peptide" evidence="11">
    <location>
        <begin position="1"/>
        <end position="30"/>
    </location>
</feature>
<keyword evidence="11" id="KW-0732">Signal</keyword>
<dbReference type="RefSeq" id="WP_100375272.1">
    <property type="nucleotide sequence ID" value="NZ_PGFD01000001.1"/>
</dbReference>
<keyword evidence="6 13" id="KW-0418">Kinase</keyword>
<protein>
    <recommendedName>
        <fullName evidence="2">histidine kinase</fullName>
        <ecNumber evidence="2">2.7.13.3</ecNumber>
    </recommendedName>
</protein>
<evidence type="ECO:0000256" key="9">
    <source>
        <dbReference type="SAM" id="Coils"/>
    </source>
</evidence>
<evidence type="ECO:0000256" key="2">
    <source>
        <dbReference type="ARBA" id="ARBA00012438"/>
    </source>
</evidence>